<dbReference type="AlphaFoldDB" id="A0A0R2C6T8"/>
<reference evidence="1 2" key="1">
    <citation type="journal article" date="2015" name="Genome Announc.">
        <title>Expanding the biotechnology potential of lactobacilli through comparative genomics of 213 strains and associated genera.</title>
        <authorList>
            <person name="Sun Z."/>
            <person name="Harris H.M."/>
            <person name="McCann A."/>
            <person name="Guo C."/>
            <person name="Argimon S."/>
            <person name="Zhang W."/>
            <person name="Yang X."/>
            <person name="Jeffery I.B."/>
            <person name="Cooney J.C."/>
            <person name="Kagawa T.F."/>
            <person name="Liu W."/>
            <person name="Song Y."/>
            <person name="Salvetti E."/>
            <person name="Wrobel A."/>
            <person name="Rasinkangas P."/>
            <person name="Parkhill J."/>
            <person name="Rea M.C."/>
            <person name="O'Sullivan O."/>
            <person name="Ritari J."/>
            <person name="Douillard F.P."/>
            <person name="Paul Ross R."/>
            <person name="Yang R."/>
            <person name="Briner A.E."/>
            <person name="Felis G.E."/>
            <person name="de Vos W.M."/>
            <person name="Barrangou R."/>
            <person name="Klaenhammer T.R."/>
            <person name="Caufield P.W."/>
            <person name="Cui Y."/>
            <person name="Zhang H."/>
            <person name="O'Toole P.W."/>
        </authorList>
    </citation>
    <scope>NUCLEOTIDE SEQUENCE [LARGE SCALE GENOMIC DNA]</scope>
    <source>
        <strain evidence="1 2">DSM 20605</strain>
    </source>
</reference>
<name>A0A0R2C6T8_9LACO</name>
<proteinExistence type="predicted"/>
<evidence type="ECO:0000313" key="1">
    <source>
        <dbReference type="EMBL" id="KRM87024.1"/>
    </source>
</evidence>
<evidence type="ECO:0008006" key="3">
    <source>
        <dbReference type="Google" id="ProtNLM"/>
    </source>
</evidence>
<comment type="caution">
    <text evidence="1">The sequence shown here is derived from an EMBL/GenBank/DDBJ whole genome shotgun (WGS) entry which is preliminary data.</text>
</comment>
<organism evidence="1 2">
    <name type="scientific">Liquorilactobacillus vini DSM 20605</name>
    <dbReference type="NCBI Taxonomy" id="1133569"/>
    <lineage>
        <taxon>Bacteria</taxon>
        <taxon>Bacillati</taxon>
        <taxon>Bacillota</taxon>
        <taxon>Bacilli</taxon>
        <taxon>Lactobacillales</taxon>
        <taxon>Lactobacillaceae</taxon>
        <taxon>Liquorilactobacillus</taxon>
    </lineage>
</organism>
<protein>
    <recommendedName>
        <fullName evidence="3">Prepilin-type N-terminal cleavage methylation domain-containing protein</fullName>
    </recommendedName>
</protein>
<dbReference type="OrthoDB" id="2300136at2"/>
<sequence>MKKDAFTLIECLLALGITLTFTLLVGTVLSTARSELFNESKVDQLDWERFSTTLFGDNLELQHVADQSVSLFYSPVTNKSYHLVFDGSKNLLKLVATEGGYLPLLYDVENYQIDYAAGYLKITATIHQKKYHLVRYILTKNEN</sequence>
<dbReference type="InterPro" id="IPR016977">
    <property type="entry name" value="ComGF"/>
</dbReference>
<evidence type="ECO:0000313" key="2">
    <source>
        <dbReference type="Proteomes" id="UP000051576"/>
    </source>
</evidence>
<dbReference type="EMBL" id="AYYX01000041">
    <property type="protein sequence ID" value="KRM87024.1"/>
    <property type="molecule type" value="Genomic_DNA"/>
</dbReference>
<dbReference type="PATRIC" id="fig|1133569.4.peg.1576"/>
<dbReference type="Pfam" id="PF15980">
    <property type="entry name" value="ComGF"/>
    <property type="match status" value="1"/>
</dbReference>
<accession>A0A0R2C6T8</accession>
<dbReference type="STRING" id="1133569.FD21_GL001438"/>
<dbReference type="RefSeq" id="WP_010581091.1">
    <property type="nucleotide sequence ID" value="NZ_AHYZ01000155.1"/>
</dbReference>
<keyword evidence="2" id="KW-1185">Reference proteome</keyword>
<gene>
    <name evidence="1" type="ORF">FD21_GL001438</name>
</gene>
<dbReference type="Proteomes" id="UP000051576">
    <property type="component" value="Unassembled WGS sequence"/>
</dbReference>